<keyword evidence="1" id="KW-1133">Transmembrane helix</keyword>
<feature type="transmembrane region" description="Helical" evidence="1">
    <location>
        <begin position="101"/>
        <end position="120"/>
    </location>
</feature>
<dbReference type="KEGG" id="cmv:CMUST_10415"/>
<sequence length="216" mass="23749">MLRTKNPNKSVERISAPSGVGAYASVVLICVFSYGICSVGWGLLRPRYLATVLGKDGSLELQPKDNVEFIGYFWFLVISSCLAAAIAIWGFKKYRPQRNAFFLSWIGLWCAIGALVFHYIGDVVTFTAYKIPTAGEDLVPGTEINYVPRLIPGISGYVLPAAVATTIFWFQVFISIDDEPAAGLDDSVEKSEVDIREDSLSDVGSEYLNNDGKDDR</sequence>
<dbReference type="PATRIC" id="fig|571915.4.peg.2216"/>
<proteinExistence type="predicted"/>
<feature type="transmembrane region" description="Helical" evidence="1">
    <location>
        <begin position="69"/>
        <end position="89"/>
    </location>
</feature>
<gene>
    <name evidence="2" type="ORF">CMUST_10415</name>
</gene>
<protein>
    <submittedName>
        <fullName evidence="2">Uncharacterized protein</fullName>
    </submittedName>
</protein>
<dbReference type="EMBL" id="CP011542">
    <property type="protein sequence ID" value="AKK06399.1"/>
    <property type="molecule type" value="Genomic_DNA"/>
</dbReference>
<organism evidence="2 3">
    <name type="scientific">Corynebacterium mustelae</name>
    <dbReference type="NCBI Taxonomy" id="571915"/>
    <lineage>
        <taxon>Bacteria</taxon>
        <taxon>Bacillati</taxon>
        <taxon>Actinomycetota</taxon>
        <taxon>Actinomycetes</taxon>
        <taxon>Mycobacteriales</taxon>
        <taxon>Corynebacteriaceae</taxon>
        <taxon>Corynebacterium</taxon>
    </lineage>
</organism>
<evidence type="ECO:0000256" key="1">
    <source>
        <dbReference type="SAM" id="Phobius"/>
    </source>
</evidence>
<accession>A0A0G3GZ06</accession>
<dbReference type="RefSeq" id="WP_052844660.1">
    <property type="nucleotide sequence ID" value="NZ_CP011542.1"/>
</dbReference>
<reference evidence="3" key="2">
    <citation type="submission" date="2015-05" db="EMBL/GenBank/DDBJ databases">
        <title>Complete genome sequence of Corynebacterium mustelae DSM 45274, isolated from various tissues of a male ferret with lethal sepsis.</title>
        <authorList>
            <person name="Ruckert C."/>
            <person name="Albersmeier A."/>
            <person name="Winkler A."/>
            <person name="Tauch A."/>
        </authorList>
    </citation>
    <scope>NUCLEOTIDE SEQUENCE [LARGE SCALE GENOMIC DNA]</scope>
    <source>
        <strain evidence="3">DSM 45274</strain>
    </source>
</reference>
<dbReference type="STRING" id="571915.CMUST_10415"/>
<evidence type="ECO:0000313" key="2">
    <source>
        <dbReference type="EMBL" id="AKK06399.1"/>
    </source>
</evidence>
<name>A0A0G3GZ06_9CORY</name>
<feature type="transmembrane region" description="Helical" evidence="1">
    <location>
        <begin position="154"/>
        <end position="174"/>
    </location>
</feature>
<reference evidence="2 3" key="1">
    <citation type="journal article" date="2015" name="Genome Announc.">
        <title>Complete Genome Sequence of the Type Strain Corynebacterium mustelae DSM 45274, Isolated from Various Tissues of a Male Ferret with Lethal Sepsis.</title>
        <authorList>
            <person name="Ruckert C."/>
            <person name="Eimer J."/>
            <person name="Winkler A."/>
            <person name="Tauch A."/>
        </authorList>
    </citation>
    <scope>NUCLEOTIDE SEQUENCE [LARGE SCALE GENOMIC DNA]</scope>
    <source>
        <strain evidence="2 3">DSM 45274</strain>
    </source>
</reference>
<evidence type="ECO:0000313" key="3">
    <source>
        <dbReference type="Proteomes" id="UP000035199"/>
    </source>
</evidence>
<feature type="transmembrane region" description="Helical" evidence="1">
    <location>
        <begin position="20"/>
        <end position="44"/>
    </location>
</feature>
<keyword evidence="3" id="KW-1185">Reference proteome</keyword>
<keyword evidence="1" id="KW-0472">Membrane</keyword>
<dbReference type="AlphaFoldDB" id="A0A0G3GZ06"/>
<dbReference type="OrthoDB" id="4428081at2"/>
<keyword evidence="1" id="KW-0812">Transmembrane</keyword>
<dbReference type="Proteomes" id="UP000035199">
    <property type="component" value="Chromosome"/>
</dbReference>